<gene>
    <name evidence="2" type="ORF">A1353_13695</name>
</gene>
<feature type="region of interest" description="Disordered" evidence="1">
    <location>
        <begin position="98"/>
        <end position="139"/>
    </location>
</feature>
<organism evidence="2 3">
    <name type="scientific">Methylomonas methanica</name>
    <dbReference type="NCBI Taxonomy" id="421"/>
    <lineage>
        <taxon>Bacteria</taxon>
        <taxon>Pseudomonadati</taxon>
        <taxon>Pseudomonadota</taxon>
        <taxon>Gammaproteobacteria</taxon>
        <taxon>Methylococcales</taxon>
        <taxon>Methylococcaceae</taxon>
        <taxon>Methylomonas</taxon>
    </lineage>
</organism>
<feature type="compositionally biased region" description="Polar residues" evidence="1">
    <location>
        <begin position="122"/>
        <end position="139"/>
    </location>
</feature>
<sequence length="192" mass="21729">MTEKDYSLSAFNRFFDYAAENGLMKRNTAQSRKAATNKILEKLEPTELEDLRKVNLNQAFSRFENLSGMQYKPDSLQVYLSRARTALSDFISYVDSPSSFKPLSSSKKNGASRQKNDIRNPLKQTANNEKQDNELYSDSNSYEGMEVKHIIVPIPLRENLTVKISNLPADLTQAEAERLAAIVRAYAVPVVK</sequence>
<dbReference type="AlphaFoldDB" id="A0A177MH92"/>
<comment type="caution">
    <text evidence="2">The sequence shown here is derived from an EMBL/GenBank/DDBJ whole genome shotgun (WGS) entry which is preliminary data.</text>
</comment>
<proteinExistence type="predicted"/>
<reference evidence="2 3" key="1">
    <citation type="submission" date="2016-03" db="EMBL/GenBank/DDBJ databases">
        <authorList>
            <person name="Ploux O."/>
        </authorList>
    </citation>
    <scope>NUCLEOTIDE SEQUENCE [LARGE SCALE GENOMIC DNA]</scope>
    <source>
        <strain evidence="2 3">R-45371</strain>
    </source>
</reference>
<name>A0A177MH92_METMH</name>
<evidence type="ECO:0008006" key="4">
    <source>
        <dbReference type="Google" id="ProtNLM"/>
    </source>
</evidence>
<dbReference type="Proteomes" id="UP000077763">
    <property type="component" value="Unassembled WGS sequence"/>
</dbReference>
<accession>A0A177MH92</accession>
<evidence type="ECO:0000313" key="3">
    <source>
        <dbReference type="Proteomes" id="UP000077763"/>
    </source>
</evidence>
<evidence type="ECO:0000256" key="1">
    <source>
        <dbReference type="SAM" id="MobiDB-lite"/>
    </source>
</evidence>
<dbReference type="EMBL" id="LUUH01000051">
    <property type="protein sequence ID" value="OAI04310.1"/>
    <property type="molecule type" value="Genomic_DNA"/>
</dbReference>
<dbReference type="RefSeq" id="WP_082880035.1">
    <property type="nucleotide sequence ID" value="NZ_LUUH01000051.1"/>
</dbReference>
<feature type="compositionally biased region" description="Low complexity" evidence="1">
    <location>
        <begin position="98"/>
        <end position="108"/>
    </location>
</feature>
<protein>
    <recommendedName>
        <fullName evidence="4">Core-binding (CB) domain-containing protein</fullName>
    </recommendedName>
</protein>
<evidence type="ECO:0000313" key="2">
    <source>
        <dbReference type="EMBL" id="OAI04310.1"/>
    </source>
</evidence>